<evidence type="ECO:0000313" key="1">
    <source>
        <dbReference type="Proteomes" id="UP000694864"/>
    </source>
</evidence>
<dbReference type="GeneID" id="104709823"/>
<dbReference type="PANTHER" id="PTHR35046:SF26">
    <property type="entry name" value="RNA-DIRECTED DNA POLYMERASE"/>
    <property type="match status" value="1"/>
</dbReference>
<dbReference type="PANTHER" id="PTHR35046">
    <property type="entry name" value="ZINC KNUCKLE (CCHC-TYPE) FAMILY PROTEIN"/>
    <property type="match status" value="1"/>
</dbReference>
<accession>A0ABM0TDD9</accession>
<sequence>MGYPCASRTELWSFFSIGPHYKDRTYCDVAPIDVSHLILGRPSQFDRKIFHDGAKNTYSFTWETHRIVLLLTRESLDPAVTPPTPVSPIPPPSAPLLCSFATFEEELRLEGVAFALFSSPVRVVAPPATSVYDDVLQQFLDVFPDELPPGLPPL</sequence>
<keyword evidence="1" id="KW-1185">Reference proteome</keyword>
<gene>
    <name evidence="2" type="primary">LOC104709823</name>
</gene>
<organism evidence="1 2">
    <name type="scientific">Camelina sativa</name>
    <name type="common">False flax</name>
    <name type="synonym">Myagrum sativum</name>
    <dbReference type="NCBI Taxonomy" id="90675"/>
    <lineage>
        <taxon>Eukaryota</taxon>
        <taxon>Viridiplantae</taxon>
        <taxon>Streptophyta</taxon>
        <taxon>Embryophyta</taxon>
        <taxon>Tracheophyta</taxon>
        <taxon>Spermatophyta</taxon>
        <taxon>Magnoliopsida</taxon>
        <taxon>eudicotyledons</taxon>
        <taxon>Gunneridae</taxon>
        <taxon>Pentapetalae</taxon>
        <taxon>rosids</taxon>
        <taxon>malvids</taxon>
        <taxon>Brassicales</taxon>
        <taxon>Brassicaceae</taxon>
        <taxon>Camelineae</taxon>
        <taxon>Camelina</taxon>
    </lineage>
</organism>
<reference evidence="2" key="2">
    <citation type="submission" date="2025-08" db="UniProtKB">
        <authorList>
            <consortium name="RefSeq"/>
        </authorList>
    </citation>
    <scope>IDENTIFICATION</scope>
    <source>
        <tissue evidence="2">Leaf</tissue>
    </source>
</reference>
<reference evidence="1" key="1">
    <citation type="journal article" date="2014" name="Nat. Commun.">
        <title>The emerging biofuel crop Camelina sativa retains a highly undifferentiated hexaploid genome structure.</title>
        <authorList>
            <person name="Kagale S."/>
            <person name="Koh C."/>
            <person name="Nixon J."/>
            <person name="Bollina V."/>
            <person name="Clarke W.E."/>
            <person name="Tuteja R."/>
            <person name="Spillane C."/>
            <person name="Robinson S.J."/>
            <person name="Links M.G."/>
            <person name="Clarke C."/>
            <person name="Higgins E.E."/>
            <person name="Huebert T."/>
            <person name="Sharpe A.G."/>
            <person name="Parkin I.A."/>
        </authorList>
    </citation>
    <scope>NUCLEOTIDE SEQUENCE [LARGE SCALE GENOMIC DNA]</scope>
    <source>
        <strain evidence="1">cv. DH55</strain>
    </source>
</reference>
<dbReference type="RefSeq" id="XP_010424681.1">
    <property type="nucleotide sequence ID" value="XM_010426379.1"/>
</dbReference>
<protein>
    <submittedName>
        <fullName evidence="2">Uncharacterized protein LOC104709823</fullName>
    </submittedName>
</protein>
<evidence type="ECO:0000313" key="2">
    <source>
        <dbReference type="RefSeq" id="XP_010424681.1"/>
    </source>
</evidence>
<name>A0ABM0TDD9_CAMSA</name>
<proteinExistence type="predicted"/>
<dbReference type="Proteomes" id="UP000694864">
    <property type="component" value="Chromosome 8"/>
</dbReference>